<evidence type="ECO:0000313" key="2">
    <source>
        <dbReference type="Proteomes" id="UP000515442"/>
    </source>
</evidence>
<dbReference type="InterPro" id="IPR033417">
    <property type="entry name" value="CHASE8"/>
</dbReference>
<dbReference type="RefSeq" id="WP_182939479.1">
    <property type="nucleotide sequence ID" value="NZ_AP022038.1"/>
</dbReference>
<dbReference type="InterPro" id="IPR029787">
    <property type="entry name" value="Nucleotide_cyclase"/>
</dbReference>
<name>A0A6S5Z129_AERVE</name>
<dbReference type="EMBL" id="AP022038">
    <property type="protein sequence ID" value="BBR39301.1"/>
    <property type="molecule type" value="Genomic_DNA"/>
</dbReference>
<accession>A0A6S5Z129</accession>
<evidence type="ECO:0000313" key="1">
    <source>
        <dbReference type="EMBL" id="BBR39301.1"/>
    </source>
</evidence>
<dbReference type="Pfam" id="PF00990">
    <property type="entry name" value="GGDEF"/>
    <property type="match status" value="1"/>
</dbReference>
<dbReference type="InterPro" id="IPR003660">
    <property type="entry name" value="HAMP_dom"/>
</dbReference>
<dbReference type="PANTHER" id="PTHR46663:SF2">
    <property type="entry name" value="GGDEF DOMAIN-CONTAINING PROTEIN"/>
    <property type="match status" value="1"/>
</dbReference>
<dbReference type="NCBIfam" id="TIGR00254">
    <property type="entry name" value="GGDEF"/>
    <property type="match status" value="1"/>
</dbReference>
<sequence>MRRQVSAAPRRLTLRQSLGRTHLVAAITAVSVAGLFFTLVALLVVRFYAAHNLELVARAISYSAEAAVVFHDEEAASEALGGIVAHEEVAEARIVLTDGKPLASWVRPRSNPLVTLEDYLAQLLMPGPVKTPMLRGGEQIATIELRGHGEYLLLFLLSALLAMVVCLVVSALVALYVAGRMQVSITAPLRKLARVAHSVRRQRTLGMRAPPADIVELNELGDDFNSLLDELQAWQAQQARENASLLHQATHDALTGLPNRALFEARLAQAISLGEQEGFALLYLDCDRFKQINDTFGHNGGDDVLIALSRRVQHQLRPDDLVFRLGGDEFAVLVGPLDQRHEVDEVIGRIQQAMSEPVALRDGRQLVAGVSIGFAIYQAGMSASALCEQADAAMYQTKRGRHREPDELAQQA</sequence>
<dbReference type="AlphaFoldDB" id="A0A6S5Z129"/>
<dbReference type="SUPFAM" id="SSF55073">
    <property type="entry name" value="Nucleotide cyclase"/>
    <property type="match status" value="1"/>
</dbReference>
<dbReference type="SMART" id="SM00267">
    <property type="entry name" value="GGDEF"/>
    <property type="match status" value="1"/>
</dbReference>
<dbReference type="CDD" id="cd01949">
    <property type="entry name" value="GGDEF"/>
    <property type="match status" value="1"/>
</dbReference>
<dbReference type="InterPro" id="IPR052163">
    <property type="entry name" value="DGC-Regulatory_Protein"/>
</dbReference>
<gene>
    <name evidence="1" type="ORF">WP3W19E03_18260</name>
</gene>
<dbReference type="GO" id="GO:0007165">
    <property type="term" value="P:signal transduction"/>
    <property type="evidence" value="ECO:0007669"/>
    <property type="project" value="InterPro"/>
</dbReference>
<dbReference type="GO" id="GO:0016020">
    <property type="term" value="C:membrane"/>
    <property type="evidence" value="ECO:0007669"/>
    <property type="project" value="InterPro"/>
</dbReference>
<dbReference type="InterPro" id="IPR000160">
    <property type="entry name" value="GGDEF_dom"/>
</dbReference>
<dbReference type="Gene3D" id="3.30.70.270">
    <property type="match status" value="1"/>
</dbReference>
<dbReference type="PANTHER" id="PTHR46663">
    <property type="entry name" value="DIGUANYLATE CYCLASE DGCT-RELATED"/>
    <property type="match status" value="1"/>
</dbReference>
<dbReference type="Pfam" id="PF17152">
    <property type="entry name" value="CHASE8"/>
    <property type="match status" value="1"/>
</dbReference>
<dbReference type="PROSITE" id="PS50885">
    <property type="entry name" value="HAMP"/>
    <property type="match status" value="1"/>
</dbReference>
<dbReference type="PROSITE" id="PS50887">
    <property type="entry name" value="GGDEF"/>
    <property type="match status" value="1"/>
</dbReference>
<protein>
    <submittedName>
        <fullName evidence="1">GGDEF domain-containing protein</fullName>
    </submittedName>
</protein>
<dbReference type="Proteomes" id="UP000515442">
    <property type="component" value="Chromosome"/>
</dbReference>
<proteinExistence type="predicted"/>
<dbReference type="InterPro" id="IPR043128">
    <property type="entry name" value="Rev_trsase/Diguanyl_cyclase"/>
</dbReference>
<organism evidence="1 2">
    <name type="scientific">Aeromonas veronii</name>
    <dbReference type="NCBI Taxonomy" id="654"/>
    <lineage>
        <taxon>Bacteria</taxon>
        <taxon>Pseudomonadati</taxon>
        <taxon>Pseudomonadota</taxon>
        <taxon>Gammaproteobacteria</taxon>
        <taxon>Aeromonadales</taxon>
        <taxon>Aeromonadaceae</taxon>
        <taxon>Aeromonas</taxon>
    </lineage>
</organism>
<reference evidence="1 2" key="1">
    <citation type="submission" date="2019-12" db="EMBL/GenBank/DDBJ databases">
        <title>complete genome sequences of Aeromonas veronii str. WP3-W19-ESBL-03 isolated from wastewater treatment plant effluent.</title>
        <authorList>
            <person name="Sekizuka T."/>
            <person name="Itokawa K."/>
            <person name="Yatsu K."/>
            <person name="Inamine Y."/>
            <person name="Kuroda M."/>
        </authorList>
    </citation>
    <scope>NUCLEOTIDE SEQUENCE [LARGE SCALE GENOMIC DNA]</scope>
    <source>
        <strain evidence="1 2">WP3-W19-ESBL-03</strain>
    </source>
</reference>
<dbReference type="Gene3D" id="6.10.340.10">
    <property type="match status" value="1"/>
</dbReference>